<dbReference type="Proteomes" id="UP001218218">
    <property type="component" value="Unassembled WGS sequence"/>
</dbReference>
<feature type="region of interest" description="Disordered" evidence="2">
    <location>
        <begin position="1402"/>
        <end position="1463"/>
    </location>
</feature>
<feature type="region of interest" description="Disordered" evidence="2">
    <location>
        <begin position="376"/>
        <end position="458"/>
    </location>
</feature>
<feature type="region of interest" description="Disordered" evidence="2">
    <location>
        <begin position="256"/>
        <end position="295"/>
    </location>
</feature>
<name>A0AAD6Z2X5_9AGAR</name>
<dbReference type="Gene3D" id="3.40.970.10">
    <property type="entry name" value="Ribonuclease H1, N-terminal domain"/>
    <property type="match status" value="1"/>
</dbReference>
<dbReference type="InterPro" id="IPR011320">
    <property type="entry name" value="RNase_H1_N"/>
</dbReference>
<evidence type="ECO:0000313" key="6">
    <source>
        <dbReference type="Proteomes" id="UP001218218"/>
    </source>
</evidence>
<protein>
    <recommendedName>
        <fullName evidence="7">CxC2-like cysteine cluster KDZ transposase-associated domain-containing protein</fullName>
    </recommendedName>
</protein>
<dbReference type="InterPro" id="IPR040521">
    <property type="entry name" value="KDZ"/>
</dbReference>
<proteinExistence type="predicted"/>
<evidence type="ECO:0000259" key="4">
    <source>
        <dbReference type="Pfam" id="PF18803"/>
    </source>
</evidence>
<dbReference type="PANTHER" id="PTHR33104">
    <property type="entry name" value="SI:DKEY-29D5.2"/>
    <property type="match status" value="1"/>
</dbReference>
<feature type="region of interest" description="Disordered" evidence="2">
    <location>
        <begin position="1242"/>
        <end position="1275"/>
    </location>
</feature>
<feature type="region of interest" description="Disordered" evidence="2">
    <location>
        <begin position="1179"/>
        <end position="1201"/>
    </location>
</feature>
<dbReference type="PANTHER" id="PTHR33104:SF2">
    <property type="entry name" value="CXC3 LIKE CYSTEINE CLUSTER DOMAIN-CONTAINING PROTEIN"/>
    <property type="match status" value="1"/>
</dbReference>
<dbReference type="Pfam" id="PF01693">
    <property type="entry name" value="Cauli_VI"/>
    <property type="match status" value="1"/>
</dbReference>
<dbReference type="EMBL" id="JARIHO010000099">
    <property type="protein sequence ID" value="KAJ7304804.1"/>
    <property type="molecule type" value="Genomic_DNA"/>
</dbReference>
<sequence>MQTTFVKIAGRVSVGKRNIRDEVFMGQLKSSFNSKTLVQVAVSFDFHLNSDLKYMLYTAISMSQWRQYGPNPLPQIQVCEVIRALQPPEWASTLHQYYGRFIVIQHARLEIYLRNWSGRDRGTGITILGSGYGLALTTTTLKRRAQMVDTTLDNAFNGLKIGNRWCFYPREGFEMRQGSEKDWFYVVTSGRVPGIYTHWEDASRQVTRFPDAIHKKYLGWTAATSAWDDARRPVVSPSTPFTPPLASVSQAPFARPAANAAPVRARNPTLPRKHARKREAASAPPMPTGSNSKPLYVYSRDNGATIYANEQQASSAARRGLIDGSFRKVEITPHLSEAFAYGTESALPVIDISDTESVQRGGGSRKRGRNIFSLQSFGHTLKDPASTPSTARTGNLTSDGRRADVQIIELQPPEHPSGPSVDLSGDDDDWQDLPGPNTADISSATRNPARKRSSATQNPDDNLRYWVENFRDEYLRVLITREGTMGGADRCSCGEAEAVYRCNECHGMQMFCRACVVEAHRRRPLCRIEAWNGRFFERRELRQLGLRVQLGHADNQPCPRAHRGREKFVVIAPNGFHHVAVDFCQYRLNNSTHRWEQLLLYGWFPSTPDNPQSAVTISALKLFHAVSLQGKTTAYHFFNALAKITDNTGSRAFKRRYQLVLRLVREWRNLRALKRGGMGNDCDRFAAETRDGELAVECIACPKVGVNLPEGWETASPERRFLFAVFWAFDACFRLKRKKISSWAADPSIQDGWAYFTAWKEYGPFVNTLGEQTEMSTCTGLAALDHANTKYAQGYAATGCGMVTCGRHEVVAKNGVGDLQAGEKYGNMDYVVASAWRHVRDLLFFLLSYDIMCQWSKNLKERLLKLLPALRFHLAQYVVKFVIPKLHILGHLAWCQEFFSLLFTLGAAQADMEGIERIWSSSGLMGASTREMGPGSRQDTLDDFWHHWNWNKVVGMGLTLRTRLLKATKELERQRDGLEEFSEAQEEQVPVWRKMVDDFESGASLVNPYRLPKSGPTLREIELELAREEEKMERASATVRDATDGTMTEYLMLGLEIEGQQRQLAADLLAKRSPTAKELTDFVTRRTRISRQIKKLRLLQRKYSPGALQHLATVPDAPEAPEAERTPLLLPSALSAAERLPPLSAPGLAVSEARLRDAQCDESLGLIRHGLSIKKRLQTYRSRNSRRQHQNTRSRTLVDSQQRKVDLAADTYRQARAARRALDDVAGASQWQQLNKADVRMLEDEEEAKKRKQRAMKGKRKEAAQENENGEVRGVPGMGEKNRLISWIWLSAGYTSGVMGESLYEGVRVEWCKAYARVKRWQEEVLLLQEEMARCLRSLEWQATVWDGRAAEPHYSGKRTYSPMHRDGAMAFAARQAALRCALAARFRRMWWSLTDKIEGPQAAASSESSGIDDHDRSDGSSSSSSSSSSEEEDTAGDDDGEAASDAGPRTAEAEGVVAEMSREERVLRRAEMDELLAIQSASVGQYDDI</sequence>
<dbReference type="InterPro" id="IPR009027">
    <property type="entry name" value="Ribosomal_bL9/RNase_H1_N"/>
</dbReference>
<feature type="coiled-coil region" evidence="1">
    <location>
        <begin position="1018"/>
        <end position="1045"/>
    </location>
</feature>
<keyword evidence="6" id="KW-1185">Reference proteome</keyword>
<feature type="domain" description="CxC2-like cysteine cluster KDZ transposase-associated" evidence="4">
    <location>
        <begin position="541"/>
        <end position="649"/>
    </location>
</feature>
<dbReference type="SUPFAM" id="SSF55658">
    <property type="entry name" value="L9 N-domain-like"/>
    <property type="match status" value="1"/>
</dbReference>
<organism evidence="5 6">
    <name type="scientific">Mycena albidolilacea</name>
    <dbReference type="NCBI Taxonomy" id="1033008"/>
    <lineage>
        <taxon>Eukaryota</taxon>
        <taxon>Fungi</taxon>
        <taxon>Dikarya</taxon>
        <taxon>Basidiomycota</taxon>
        <taxon>Agaricomycotina</taxon>
        <taxon>Agaricomycetes</taxon>
        <taxon>Agaricomycetidae</taxon>
        <taxon>Agaricales</taxon>
        <taxon>Marasmiineae</taxon>
        <taxon>Mycenaceae</taxon>
        <taxon>Mycena</taxon>
    </lineage>
</organism>
<dbReference type="Pfam" id="PF18758">
    <property type="entry name" value="KDZ"/>
    <property type="match status" value="1"/>
</dbReference>
<dbReference type="InterPro" id="IPR041457">
    <property type="entry name" value="CxC2_KDZ-assoc"/>
</dbReference>
<reference evidence="5" key="1">
    <citation type="submission" date="2023-03" db="EMBL/GenBank/DDBJ databases">
        <title>Massive genome expansion in bonnet fungi (Mycena s.s.) driven by repeated elements and novel gene families across ecological guilds.</title>
        <authorList>
            <consortium name="Lawrence Berkeley National Laboratory"/>
            <person name="Harder C.B."/>
            <person name="Miyauchi S."/>
            <person name="Viragh M."/>
            <person name="Kuo A."/>
            <person name="Thoen E."/>
            <person name="Andreopoulos B."/>
            <person name="Lu D."/>
            <person name="Skrede I."/>
            <person name="Drula E."/>
            <person name="Henrissat B."/>
            <person name="Morin E."/>
            <person name="Kohler A."/>
            <person name="Barry K."/>
            <person name="LaButti K."/>
            <person name="Morin E."/>
            <person name="Salamov A."/>
            <person name="Lipzen A."/>
            <person name="Mereny Z."/>
            <person name="Hegedus B."/>
            <person name="Baldrian P."/>
            <person name="Stursova M."/>
            <person name="Weitz H."/>
            <person name="Taylor A."/>
            <person name="Grigoriev I.V."/>
            <person name="Nagy L.G."/>
            <person name="Martin F."/>
            <person name="Kauserud H."/>
        </authorList>
    </citation>
    <scope>NUCLEOTIDE SEQUENCE</scope>
    <source>
        <strain evidence="5">CBHHK002</strain>
    </source>
</reference>
<keyword evidence="1" id="KW-0175">Coiled coil</keyword>
<feature type="compositionally biased region" description="Acidic residues" evidence="2">
    <location>
        <begin position="1430"/>
        <end position="1443"/>
    </location>
</feature>
<gene>
    <name evidence="5" type="ORF">DFH08DRAFT_825361</name>
</gene>
<dbReference type="CDD" id="cd19757">
    <property type="entry name" value="Bbox1"/>
    <property type="match status" value="1"/>
</dbReference>
<comment type="caution">
    <text evidence="5">The sequence shown here is derived from an EMBL/GenBank/DDBJ whole genome shotgun (WGS) entry which is preliminary data.</text>
</comment>
<dbReference type="InterPro" id="IPR037056">
    <property type="entry name" value="RNase_H1_N_sf"/>
</dbReference>
<feature type="compositionally biased region" description="Low complexity" evidence="2">
    <location>
        <begin position="1420"/>
        <end position="1429"/>
    </location>
</feature>
<evidence type="ECO:0000259" key="3">
    <source>
        <dbReference type="Pfam" id="PF01693"/>
    </source>
</evidence>
<feature type="compositionally biased region" description="Polar residues" evidence="2">
    <location>
        <begin position="386"/>
        <end position="398"/>
    </location>
</feature>
<feature type="compositionally biased region" description="Basic residues" evidence="2">
    <location>
        <begin position="1179"/>
        <end position="1192"/>
    </location>
</feature>
<accession>A0AAD6Z2X5</accession>
<feature type="domain" description="Ribonuclease H1 N-terminal" evidence="3">
    <location>
        <begin position="184"/>
        <end position="222"/>
    </location>
</feature>
<feature type="compositionally biased region" description="Low complexity" evidence="2">
    <location>
        <begin position="256"/>
        <end position="268"/>
    </location>
</feature>
<evidence type="ECO:0008006" key="7">
    <source>
        <dbReference type="Google" id="ProtNLM"/>
    </source>
</evidence>
<feature type="compositionally biased region" description="Basic residues" evidence="2">
    <location>
        <begin position="1250"/>
        <end position="1260"/>
    </location>
</feature>
<dbReference type="Pfam" id="PF18803">
    <property type="entry name" value="CxC2"/>
    <property type="match status" value="1"/>
</dbReference>
<evidence type="ECO:0000313" key="5">
    <source>
        <dbReference type="EMBL" id="KAJ7304804.1"/>
    </source>
</evidence>
<evidence type="ECO:0000256" key="2">
    <source>
        <dbReference type="SAM" id="MobiDB-lite"/>
    </source>
</evidence>
<evidence type="ECO:0000256" key="1">
    <source>
        <dbReference type="SAM" id="Coils"/>
    </source>
</evidence>